<feature type="transmembrane region" description="Helical" evidence="1">
    <location>
        <begin position="468"/>
        <end position="489"/>
    </location>
</feature>
<proteinExistence type="predicted"/>
<feature type="transmembrane region" description="Helical" evidence="1">
    <location>
        <begin position="155"/>
        <end position="174"/>
    </location>
</feature>
<dbReference type="Proteomes" id="UP000231456">
    <property type="component" value="Unassembled WGS sequence"/>
</dbReference>
<evidence type="ECO:0008006" key="4">
    <source>
        <dbReference type="Google" id="ProtNLM"/>
    </source>
</evidence>
<gene>
    <name evidence="2" type="ORF">CO030_03510</name>
</gene>
<feature type="transmembrane region" description="Helical" evidence="1">
    <location>
        <begin position="51"/>
        <end position="69"/>
    </location>
</feature>
<comment type="caution">
    <text evidence="2">The sequence shown here is derived from an EMBL/GenBank/DDBJ whole genome shotgun (WGS) entry which is preliminary data.</text>
</comment>
<feature type="transmembrane region" description="Helical" evidence="1">
    <location>
        <begin position="536"/>
        <end position="554"/>
    </location>
</feature>
<evidence type="ECO:0000313" key="2">
    <source>
        <dbReference type="EMBL" id="PJC52327.1"/>
    </source>
</evidence>
<evidence type="ECO:0000313" key="3">
    <source>
        <dbReference type="Proteomes" id="UP000231456"/>
    </source>
</evidence>
<feature type="transmembrane region" description="Helical" evidence="1">
    <location>
        <begin position="186"/>
        <end position="205"/>
    </location>
</feature>
<protein>
    <recommendedName>
        <fullName evidence="4">Glycosyltransferase RgtA/B/C/D-like domain-containing protein</fullName>
    </recommendedName>
</protein>
<evidence type="ECO:0000256" key="1">
    <source>
        <dbReference type="SAM" id="Phobius"/>
    </source>
</evidence>
<feature type="transmembrane region" description="Helical" evidence="1">
    <location>
        <begin position="376"/>
        <end position="396"/>
    </location>
</feature>
<dbReference type="EMBL" id="PFRH01000112">
    <property type="protein sequence ID" value="PJC52327.1"/>
    <property type="molecule type" value="Genomic_DNA"/>
</dbReference>
<feature type="transmembrane region" description="Helical" evidence="1">
    <location>
        <begin position="75"/>
        <end position="93"/>
    </location>
</feature>
<feature type="transmembrane region" description="Helical" evidence="1">
    <location>
        <begin position="439"/>
        <end position="461"/>
    </location>
</feature>
<name>A0A2M8F9C1_9BACT</name>
<organism evidence="2 3">
    <name type="scientific">Candidatus Magasanikbacteria bacterium CG_4_9_14_0_2_um_filter_42_11</name>
    <dbReference type="NCBI Taxonomy" id="1974643"/>
    <lineage>
        <taxon>Bacteria</taxon>
        <taxon>Candidatus Magasanikiibacteriota</taxon>
    </lineage>
</organism>
<feature type="transmembrane region" description="Helical" evidence="1">
    <location>
        <begin position="254"/>
        <end position="275"/>
    </location>
</feature>
<keyword evidence="1" id="KW-0812">Transmembrane</keyword>
<feature type="transmembrane region" description="Helical" evidence="1">
    <location>
        <begin position="124"/>
        <end position="143"/>
    </location>
</feature>
<sequence length="735" mass="84309">MRHRFLPLLPLSIVLLNSLFLHSWVLGLGGLAVYVYLFLAHSRRSLGSHISGALVLLSYLILSNAIVYYAYGTTLITSLAILCISWGLFWIPLRMRPIQKTMQFAYKWKRFFEDIRHPFRDAKIVFLTITVGFLDTTLLGLLWSRRTVELMPSPWQAVTLWFFVIFTLSTLLLFYTVSKHSYRSMALALVSLHLFTLYAIAPLLYPLGYGFDAFIHRATEQWIFAYGSILPKQPYYIGQYSLVVFLSHLTYVPLFWIDVLLVPILAASLIPAMVAQTLKRVWPHIQSSWQILLTLGIVFIPFLSFHLTTPHNLVVLLSLLAIFATFAYQKNGTSWYIPLLLTLSALITHPLIGAPIFVFFLTAVLLKKSASRVWKFVWLSLSSLGQLILLPLLFSINNFRTGNGLPVFGNPFTAIPHFLELFARPYWYLQHAPIQWELVYTWERLIIPIALVLATGGFLLYKKKTINTYLYPVTALALFLSAWLLRSWVTFPDVVVYEQGDYPLRLVKASMLFLLPWMMYGIYLFFTTLKKSSIKTLAILCCAGALTMSLYFSYPQRNIKARFPGFNITQADFDAVEWIYKHETRFAISPSFIPDPTLTIGTIGELQRDDIISEIYQEDYIVLANQLVSAAALTKFSFAKSYHTSVGELFYYSVPTGGPLYQQYGKMLYEGQKREFMNAAMDLVHVDTSYFVVNRYWANADQIIEGAKKTADSWQIIDNGAVWIFEYDRTPLLPQ</sequence>
<accession>A0A2M8F9C1</accession>
<reference evidence="3" key="1">
    <citation type="submission" date="2017-09" db="EMBL/GenBank/DDBJ databases">
        <title>Depth-based differentiation of microbial function through sediment-hosted aquifers and enrichment of novel symbionts in the deep terrestrial subsurface.</title>
        <authorList>
            <person name="Probst A.J."/>
            <person name="Ladd B."/>
            <person name="Jarett J.K."/>
            <person name="Geller-Mcgrath D.E."/>
            <person name="Sieber C.M.K."/>
            <person name="Emerson J.B."/>
            <person name="Anantharaman K."/>
            <person name="Thomas B.C."/>
            <person name="Malmstrom R."/>
            <person name="Stieglmeier M."/>
            <person name="Klingl A."/>
            <person name="Woyke T."/>
            <person name="Ryan C.M."/>
            <person name="Banfield J.F."/>
        </authorList>
    </citation>
    <scope>NUCLEOTIDE SEQUENCE [LARGE SCALE GENOMIC DNA]</scope>
</reference>
<keyword evidence="1" id="KW-0472">Membrane</keyword>
<keyword evidence="1" id="KW-1133">Transmembrane helix</keyword>
<feature type="transmembrane region" description="Helical" evidence="1">
    <location>
        <begin position="20"/>
        <end position="39"/>
    </location>
</feature>
<feature type="transmembrane region" description="Helical" evidence="1">
    <location>
        <begin position="509"/>
        <end position="529"/>
    </location>
</feature>
<feature type="transmembrane region" description="Helical" evidence="1">
    <location>
        <begin position="311"/>
        <end position="328"/>
    </location>
</feature>
<feature type="transmembrane region" description="Helical" evidence="1">
    <location>
        <begin position="340"/>
        <end position="364"/>
    </location>
</feature>
<feature type="transmembrane region" description="Helical" evidence="1">
    <location>
        <begin position="287"/>
        <end position="305"/>
    </location>
</feature>
<dbReference type="AlphaFoldDB" id="A0A2M8F9C1"/>